<dbReference type="PATRIC" id="fig|1398.25.peg.1996"/>
<organism evidence="2 3">
    <name type="scientific">Heyndrickxia coagulans</name>
    <name type="common">Weizmannia coagulans</name>
    <dbReference type="NCBI Taxonomy" id="1398"/>
    <lineage>
        <taxon>Bacteria</taxon>
        <taxon>Bacillati</taxon>
        <taxon>Bacillota</taxon>
        <taxon>Bacilli</taxon>
        <taxon>Bacillales</taxon>
        <taxon>Bacillaceae</taxon>
        <taxon>Heyndrickxia</taxon>
    </lineage>
</organism>
<keyword evidence="1" id="KW-0472">Membrane</keyword>
<gene>
    <name evidence="2" type="ORF">B4099_1189</name>
</gene>
<dbReference type="Proteomes" id="UP000075304">
    <property type="component" value="Unassembled WGS sequence"/>
</dbReference>
<comment type="caution">
    <text evidence="2">The sequence shown here is derived from an EMBL/GenBank/DDBJ whole genome shotgun (WGS) entry which is preliminary data.</text>
</comment>
<keyword evidence="1" id="KW-0812">Transmembrane</keyword>
<reference evidence="2 3" key="1">
    <citation type="submission" date="2016-01" db="EMBL/GenBank/DDBJ databases">
        <title>Genome Sequences of Twelve Sporeforming Bacillus Species Isolated from Foods.</title>
        <authorList>
            <person name="Berendsen E.M."/>
            <person name="Wells-Bennik M.H."/>
            <person name="Krawcyk A.O."/>
            <person name="De Jong A."/>
            <person name="Holsappel S."/>
            <person name="Eijlander R.T."/>
            <person name="Kuipers O.P."/>
        </authorList>
    </citation>
    <scope>NUCLEOTIDE SEQUENCE [LARGE SCALE GENOMIC DNA]</scope>
    <source>
        <strain evidence="2 3">B4099</strain>
    </source>
</reference>
<keyword evidence="1" id="KW-1133">Transmembrane helix</keyword>
<evidence type="ECO:0000256" key="1">
    <source>
        <dbReference type="SAM" id="Phobius"/>
    </source>
</evidence>
<name>A0A150KHD5_HEYCO</name>
<proteinExistence type="predicted"/>
<accession>A0A150KHD5</accession>
<protein>
    <submittedName>
        <fullName evidence="2">Uncharacterized protein</fullName>
    </submittedName>
</protein>
<feature type="transmembrane region" description="Helical" evidence="1">
    <location>
        <begin position="15"/>
        <end position="41"/>
    </location>
</feature>
<evidence type="ECO:0000313" key="2">
    <source>
        <dbReference type="EMBL" id="KYC71531.1"/>
    </source>
</evidence>
<evidence type="ECO:0000313" key="3">
    <source>
        <dbReference type="Proteomes" id="UP000075304"/>
    </source>
</evidence>
<dbReference type="EMBL" id="LQYI01000027">
    <property type="protein sequence ID" value="KYC71531.1"/>
    <property type="molecule type" value="Genomic_DNA"/>
</dbReference>
<sequence>MARPANHLLQKAGKWFPAFCIFGLVEQFWFTFGFCFFARFIKFGE</sequence>
<dbReference type="AlphaFoldDB" id="A0A150KHD5"/>